<keyword evidence="2" id="KW-1185">Reference proteome</keyword>
<name>A0AA40KI71_9HYME</name>
<accession>A0AA40KI71</accession>
<dbReference type="Proteomes" id="UP001177670">
    <property type="component" value="Unassembled WGS sequence"/>
</dbReference>
<dbReference type="AlphaFoldDB" id="A0AA40KI71"/>
<evidence type="ECO:0000313" key="2">
    <source>
        <dbReference type="Proteomes" id="UP001177670"/>
    </source>
</evidence>
<gene>
    <name evidence="1" type="ORF">K0M31_010529</name>
</gene>
<dbReference type="EMBL" id="JAHYIQ010000027">
    <property type="protein sequence ID" value="KAK1121222.1"/>
    <property type="molecule type" value="Genomic_DNA"/>
</dbReference>
<reference evidence="1" key="1">
    <citation type="submission" date="2021-10" db="EMBL/GenBank/DDBJ databases">
        <title>Melipona bicolor Genome sequencing and assembly.</title>
        <authorList>
            <person name="Araujo N.S."/>
            <person name="Arias M.C."/>
        </authorList>
    </citation>
    <scope>NUCLEOTIDE SEQUENCE</scope>
    <source>
        <strain evidence="1">USP_2M_L1-L4_2017</strain>
        <tissue evidence="1">Whole body</tissue>
    </source>
</reference>
<comment type="caution">
    <text evidence="1">The sequence shown here is derived from an EMBL/GenBank/DDBJ whole genome shotgun (WGS) entry which is preliminary data.</text>
</comment>
<protein>
    <submittedName>
        <fullName evidence="1">Uncharacterized protein</fullName>
    </submittedName>
</protein>
<sequence>MYHANPSRRTREKRSRNELPVMSILLWQWTELVMAQWKKEPRWLTIAFTINCNFSHLEATSVLLPSTTTVRATSSWKVYHRRPLDATEIKATNWTIPVSLTFTEESRDLTEQIHRAAHAMHVRTQPDAVTIRYRFGSARRHAFRLHEAFMLIARDLR</sequence>
<organism evidence="1 2">
    <name type="scientific">Melipona bicolor</name>
    <dbReference type="NCBI Taxonomy" id="60889"/>
    <lineage>
        <taxon>Eukaryota</taxon>
        <taxon>Metazoa</taxon>
        <taxon>Ecdysozoa</taxon>
        <taxon>Arthropoda</taxon>
        <taxon>Hexapoda</taxon>
        <taxon>Insecta</taxon>
        <taxon>Pterygota</taxon>
        <taxon>Neoptera</taxon>
        <taxon>Endopterygota</taxon>
        <taxon>Hymenoptera</taxon>
        <taxon>Apocrita</taxon>
        <taxon>Aculeata</taxon>
        <taxon>Apoidea</taxon>
        <taxon>Anthophila</taxon>
        <taxon>Apidae</taxon>
        <taxon>Melipona</taxon>
    </lineage>
</organism>
<evidence type="ECO:0000313" key="1">
    <source>
        <dbReference type="EMBL" id="KAK1121222.1"/>
    </source>
</evidence>
<proteinExistence type="predicted"/>